<dbReference type="RefSeq" id="WP_106057890.1">
    <property type="nucleotide sequence ID" value="NZ_CP027228.1"/>
</dbReference>
<dbReference type="InterPro" id="IPR008454">
    <property type="entry name" value="Collagen-bd_Cna-like_B-typ_dom"/>
</dbReference>
<dbReference type="GeneID" id="78392242"/>
<keyword evidence="2" id="KW-1133">Transmembrane helix</keyword>
<feature type="domain" description="CNA-B" evidence="3">
    <location>
        <begin position="1599"/>
        <end position="1683"/>
    </location>
</feature>
<reference evidence="5" key="1">
    <citation type="submission" date="2018-02" db="EMBL/GenBank/DDBJ databases">
        <authorList>
            <person name="Holder M.E."/>
            <person name="Ajami N.J."/>
            <person name="Petrosino J.F."/>
        </authorList>
    </citation>
    <scope>NUCLEOTIDE SEQUENCE [LARGE SCALE GENOMIC DNA]</scope>
    <source>
        <strain evidence="5">CCUG 47132</strain>
    </source>
</reference>
<feature type="compositionally biased region" description="Low complexity" evidence="1">
    <location>
        <begin position="1142"/>
        <end position="1154"/>
    </location>
</feature>
<keyword evidence="2" id="KW-0812">Transmembrane</keyword>
<dbReference type="EMBL" id="CP027228">
    <property type="protein sequence ID" value="AVM48836.1"/>
    <property type="molecule type" value="Genomic_DNA"/>
</dbReference>
<evidence type="ECO:0000256" key="2">
    <source>
        <dbReference type="SAM" id="Phobius"/>
    </source>
</evidence>
<gene>
    <name evidence="4" type="ORF">C5Q96_08185</name>
</gene>
<evidence type="ECO:0000256" key="1">
    <source>
        <dbReference type="SAM" id="MobiDB-lite"/>
    </source>
</evidence>
<dbReference type="OrthoDB" id="1864276at2"/>
<sequence>MNKKRIWSIVLSIFMVVSAGFNSLFVWADSGSPSGTTATRSGSSQPLDYNFNVDWANGVSSGVVDYHYDDATDPDHKKLIMTPTNDNLKVGTVGYSLAINNDANTKLPAGSIKITMPNYLFDSWTDKYAVNRVDGGTPRNTVSWQIPKAPATSAVSDFNYVDNGDGTYTVTNFKEVAGGAKLHFEQAFQFRPSYIKVDSDGVQQRNLDFKLEIDTNGDGTPDVTTNRSLTAEIQNKTKPVSLNLKKDNLSKANGVYMNWQNSWGPAPSDAKDYFYVVWYADMKRGRTDTVPFDYEVVQDNSDGELVGATKRNSYYVPPYDKRGFLSAFDIDRYTVTSYPDIAASGWQSRLNQPGMFKEYTPGFMLHTLQGWTYTDWDSDRMVMLKRYPMTMLEDAKNRGVDLSATGIPVSNKVTVKTKLANGKVMTETDTATATVKVGNYTGVNNIWKYDYSNHSYGGSNMTGTLDFVLNGETRELRSRGQYKTFETEVEGSPRTEPIYNNATGEYTVKPYTAEIEEGPLYSSSKMNRLRPNYSFSSNIPDMTKLQDEDATYKSVAITLTSHDGMKSVIGGWTTDNNEDVTQSRSHPIEIWTRKSGENSYTRYGKITFDSTGKYTFTSDDGNTVVDDAKGKEIPLPANTSGLKYKYTSEYYNYNFKADTVAEVHPTANMKRILQADKDQYGASFISSSAKVSYSESGQAGVTTNTEGNPLKIQSVAMTSITPSFGEGIVYYPQNIVDDPVKGVQSNRITARYYQISSLNDSGLPDRDYLNKYVYKKGTIYTLLPLGTSVQKSSVQMTAGPGYQDRAISQGSDFSVEMIEDWEGSGQTMMKVDYELPPRVTDVRNFNDHNYFIYLNYTLDNPYSNIVDRGNSVTLTSALKVDPDGNDYVLPKESDISNKFNRLTEKDKFNSLVNGDYKYWRFIGDTVQFNPVTVTQSGLTKEVANTIDNSYGSKTDAFIGNQYSYRLAYTSSNYTRTDKLVFYDVLDNGGENAPTEWKGTLDRVDVRSMSNRSAYGRQGEYAKPVVYYATTVPSTFDVDDHSIWSTTMPANKKDIKAIAVDVRKTNKGNDFILDQGNSLSFYVYMNAPKDKNLAGKKAVNETVANARNFAGDSAGPSDRLLKYKAHSEITLHNPELELHKESTPATGTEAAPTEVTNEKDTPITYTLKIKNKNDLLATRDINVEDVIPDGLTVDKDNIRIKSTALGLNNVLLRDATGVGLTTDGQKLKFNVTLPKDSDMSITIPTKLTDKTVKTTVFKNTAKITSADGVPMDVKSETTYHKAIRQYDLNYVVTGDTTYGLPTDNAVPATVTGIEYDHNQTLAAPLSSSTHATSAGVQGEWKFEGWKKSASDTSTISSVNVRKNETVYGNWRFVPYKNVKVTKKWTDHTGATDTAPVSSVKVDLLRDGVVIDTKDVKAADNWTYTFSNLVSFDIATGHIYTYTVQEHGLNAQSKIDYGAYRYTATTTGDVTSGFTITNKKSMPWSPMIPATRSVTVTKQWSGVSQNYKDAHSVVVKLYKNGTATNRTATLLSSNNFKATFAGLLDSDTVTGAKNVYTFKELDADGNSLEEGATLDINNRHFTVHYDGNKIINTFNNVERSVSGDKHWDDADDQDGVRPSEVTFKLFANGVDTGKTAKATKANHWHYEFSGLDTYDEDAAVINYTVKEVPVEKYTADQNGYDFTNKHVPYTRTVKVTKNWKNDTAANRPASITVRLKADGNEVDTKTVSPDSDGKWTVDFENLPVNKNGKEIKYTVTEDEVQKYNVEYSGNMDDGMVITNTRINDPAPKVVKKHGPKTGDTMYPLVYGVVLLSSILALMVIIIRRKSRRA</sequence>
<evidence type="ECO:0000313" key="4">
    <source>
        <dbReference type="EMBL" id="AVM48836.1"/>
    </source>
</evidence>
<dbReference type="KEGG" id="mdv:C5Q96_08185"/>
<protein>
    <recommendedName>
        <fullName evidence="3">CNA-B domain-containing protein</fullName>
    </recommendedName>
</protein>
<feature type="region of interest" description="Disordered" evidence="1">
    <location>
        <begin position="1139"/>
        <end position="1158"/>
    </location>
</feature>
<feature type="domain" description="CNA-B" evidence="3">
    <location>
        <begin position="1691"/>
        <end position="1778"/>
    </location>
</feature>
<feature type="domain" description="CNA-B" evidence="3">
    <location>
        <begin position="1492"/>
        <end position="1565"/>
    </location>
</feature>
<evidence type="ECO:0000259" key="3">
    <source>
        <dbReference type="Pfam" id="PF05738"/>
    </source>
</evidence>
<dbReference type="Gene3D" id="2.60.40.740">
    <property type="match status" value="1"/>
</dbReference>
<proteinExistence type="predicted"/>
<evidence type="ECO:0000313" key="5">
    <source>
        <dbReference type="Proteomes" id="UP000237883"/>
    </source>
</evidence>
<dbReference type="InterPro" id="IPR008966">
    <property type="entry name" value="Adhesion_dom_sf"/>
</dbReference>
<dbReference type="CDD" id="cd00222">
    <property type="entry name" value="CollagenBindB"/>
    <property type="match status" value="3"/>
</dbReference>
<dbReference type="SUPFAM" id="SSF49401">
    <property type="entry name" value="Bacterial adhesins"/>
    <property type="match status" value="1"/>
</dbReference>
<keyword evidence="2" id="KW-0472">Membrane</keyword>
<dbReference type="SUPFAM" id="SSF49478">
    <property type="entry name" value="Cna protein B-type domain"/>
    <property type="match status" value="4"/>
</dbReference>
<name>A0A2S0L6G4_9FIRM</name>
<feature type="domain" description="CNA-B" evidence="3">
    <location>
        <begin position="1377"/>
        <end position="1477"/>
    </location>
</feature>
<dbReference type="Gene3D" id="2.60.40.1140">
    <property type="entry name" value="Collagen-binding surface protein Cna, B-type domain"/>
    <property type="match status" value="4"/>
</dbReference>
<dbReference type="Proteomes" id="UP000237883">
    <property type="component" value="Chromosome"/>
</dbReference>
<keyword evidence="5" id="KW-1185">Reference proteome</keyword>
<feature type="transmembrane region" description="Helical" evidence="2">
    <location>
        <begin position="1799"/>
        <end position="1820"/>
    </location>
</feature>
<organism evidence="4 5">
    <name type="scientific">Mogibacterium diversum</name>
    <dbReference type="NCBI Taxonomy" id="114527"/>
    <lineage>
        <taxon>Bacteria</taxon>
        <taxon>Bacillati</taxon>
        <taxon>Bacillota</taxon>
        <taxon>Clostridia</taxon>
        <taxon>Peptostreptococcales</taxon>
        <taxon>Anaerovoracaceae</taxon>
        <taxon>Mogibacterium</taxon>
    </lineage>
</organism>
<dbReference type="Pfam" id="PF05738">
    <property type="entry name" value="Cna_B"/>
    <property type="match status" value="4"/>
</dbReference>
<accession>A0A2S0L6G4</accession>